<gene>
    <name evidence="1" type="ORF">EZS28_028332</name>
</gene>
<evidence type="ECO:0000313" key="2">
    <source>
        <dbReference type="Proteomes" id="UP000324800"/>
    </source>
</evidence>
<dbReference type="AlphaFoldDB" id="A0A5J4V0W0"/>
<proteinExistence type="predicted"/>
<accession>A0A5J4V0W0</accession>
<evidence type="ECO:0000313" key="1">
    <source>
        <dbReference type="EMBL" id="KAA6376143.1"/>
    </source>
</evidence>
<protein>
    <recommendedName>
        <fullName evidence="3">Tyr recombinase domain-containing protein</fullName>
    </recommendedName>
</protein>
<reference evidence="1 2" key="1">
    <citation type="submission" date="2019-03" db="EMBL/GenBank/DDBJ databases">
        <title>Single cell metagenomics reveals metabolic interactions within the superorganism composed of flagellate Streblomastix strix and complex community of Bacteroidetes bacteria on its surface.</title>
        <authorList>
            <person name="Treitli S.C."/>
            <person name="Kolisko M."/>
            <person name="Husnik F."/>
            <person name="Keeling P."/>
            <person name="Hampl V."/>
        </authorList>
    </citation>
    <scope>NUCLEOTIDE SEQUENCE [LARGE SCALE GENOMIC DNA]</scope>
    <source>
        <strain evidence="1">ST1C</strain>
    </source>
</reference>
<evidence type="ECO:0008006" key="3">
    <source>
        <dbReference type="Google" id="ProtNLM"/>
    </source>
</evidence>
<comment type="caution">
    <text evidence="1">The sequence shown here is derived from an EMBL/GenBank/DDBJ whole genome shotgun (WGS) entry which is preliminary data.</text>
</comment>
<sequence length="146" mass="16948">MSEVLRSVCNLMEDGSRQLRTDLEKGPEHKRTITFRPLSDTHICPIIWIKYQINFKGDELCKKHLRFFGSMHRIVKDEELSTSIRIMEDAGIHKGYTVITIRKVAITKAVAQVASQTDINRFSRHSEGSNTMMIYYDTNLNDNIRM</sequence>
<organism evidence="1 2">
    <name type="scientific">Streblomastix strix</name>
    <dbReference type="NCBI Taxonomy" id="222440"/>
    <lineage>
        <taxon>Eukaryota</taxon>
        <taxon>Metamonada</taxon>
        <taxon>Preaxostyla</taxon>
        <taxon>Oxymonadida</taxon>
        <taxon>Streblomastigidae</taxon>
        <taxon>Streblomastix</taxon>
    </lineage>
</organism>
<dbReference type="EMBL" id="SNRW01010732">
    <property type="protein sequence ID" value="KAA6376143.1"/>
    <property type="molecule type" value="Genomic_DNA"/>
</dbReference>
<dbReference type="Proteomes" id="UP000324800">
    <property type="component" value="Unassembled WGS sequence"/>
</dbReference>
<name>A0A5J4V0W0_9EUKA</name>